<dbReference type="Proteomes" id="UP000219612">
    <property type="component" value="Unassembled WGS sequence"/>
</dbReference>
<proteinExistence type="predicted"/>
<sequence length="114" mass="11144">MATGEAPVLEALIDINAVALARTELAPGTLLLARIAALAAVDAPPASYLLHIGPAVESGLQLTDVQDVLVAIAPIVGAPRVLKAATAITEALGFAVAVTEAALAEAAAEASAGA</sequence>
<evidence type="ECO:0000313" key="2">
    <source>
        <dbReference type="Proteomes" id="UP000219612"/>
    </source>
</evidence>
<dbReference type="InterPro" id="IPR029032">
    <property type="entry name" value="AhpD-like"/>
</dbReference>
<reference evidence="1 2" key="1">
    <citation type="submission" date="2017-09" db="EMBL/GenBank/DDBJ databases">
        <authorList>
            <person name="Ehlers B."/>
            <person name="Leendertz F.H."/>
        </authorList>
    </citation>
    <scope>NUCLEOTIDE SEQUENCE [LARGE SCALE GENOMIC DNA]</scope>
    <source>
        <strain evidence="1 2">CGMCC 4.6857</strain>
    </source>
</reference>
<evidence type="ECO:0000313" key="1">
    <source>
        <dbReference type="EMBL" id="SNY65242.1"/>
    </source>
</evidence>
<accession>A0A285JY24</accession>
<dbReference type="RefSeq" id="WP_097327282.1">
    <property type="nucleotide sequence ID" value="NZ_OBDY01000028.1"/>
</dbReference>
<name>A0A285JY24_9ACTN</name>
<dbReference type="EMBL" id="OBDY01000028">
    <property type="protein sequence ID" value="SNY65242.1"/>
    <property type="molecule type" value="Genomic_DNA"/>
</dbReference>
<dbReference type="Gene3D" id="1.20.1290.10">
    <property type="entry name" value="AhpD-like"/>
    <property type="match status" value="1"/>
</dbReference>
<organism evidence="1 2">
    <name type="scientific">Paractinoplanes atraurantiacus</name>
    <dbReference type="NCBI Taxonomy" id="1036182"/>
    <lineage>
        <taxon>Bacteria</taxon>
        <taxon>Bacillati</taxon>
        <taxon>Actinomycetota</taxon>
        <taxon>Actinomycetes</taxon>
        <taxon>Micromonosporales</taxon>
        <taxon>Micromonosporaceae</taxon>
        <taxon>Paractinoplanes</taxon>
    </lineage>
</organism>
<dbReference type="OrthoDB" id="5118386at2"/>
<dbReference type="AlphaFoldDB" id="A0A285JY24"/>
<protein>
    <submittedName>
        <fullName evidence="1">Carboxymuconolactone decarboxylase family protein</fullName>
    </submittedName>
</protein>
<gene>
    <name evidence="1" type="ORF">SAMN05421748_1289</name>
</gene>
<keyword evidence="2" id="KW-1185">Reference proteome</keyword>
<dbReference type="SUPFAM" id="SSF69118">
    <property type="entry name" value="AhpD-like"/>
    <property type="match status" value="1"/>
</dbReference>